<dbReference type="OrthoDB" id="2964928at2"/>
<dbReference type="AlphaFoldDB" id="A0A1S2MB93"/>
<keyword evidence="2" id="KW-1133">Transmembrane helix</keyword>
<dbReference type="Gene3D" id="3.40.1350.10">
    <property type="match status" value="1"/>
</dbReference>
<feature type="domain" description="Restriction endonuclease type IV Mrr" evidence="3">
    <location>
        <begin position="94"/>
        <end position="195"/>
    </location>
</feature>
<evidence type="ECO:0000313" key="5">
    <source>
        <dbReference type="Proteomes" id="UP000180057"/>
    </source>
</evidence>
<sequence>MRKDLREIIRLIITFGGLYWFFMHSSMYWPHFVVILVAASLLPNLLIIPKKKKSSKSRTANAKKTSGNSKKTKTPTKAHNLLRSENEILTLPFNELSWREFERLCYLYYKAKGFKPRETSEGADGGVDLIIFSKEHNANVAVQIKHYKGGKPIGVEPIRELNSAKRNHNCSLADFITTSSFTNAALLQADKFKIDTHDKNWVENNILKWRDQEARKRKLA</sequence>
<keyword evidence="2" id="KW-0812">Transmembrane</keyword>
<feature type="region of interest" description="Disordered" evidence="1">
    <location>
        <begin position="56"/>
        <end position="78"/>
    </location>
</feature>
<dbReference type="InterPro" id="IPR011856">
    <property type="entry name" value="tRNA_endonuc-like_dom_sf"/>
</dbReference>
<feature type="transmembrane region" description="Helical" evidence="2">
    <location>
        <begin position="28"/>
        <end position="48"/>
    </location>
</feature>
<reference evidence="4 5" key="1">
    <citation type="submission" date="2016-10" db="EMBL/GenBank/DDBJ databases">
        <title>Draft genome sequences of four alkaliphilic bacteria belonging to the Anaerobacillus genus.</title>
        <authorList>
            <person name="Bassil N.M."/>
            <person name="Lloyd J.R."/>
        </authorList>
    </citation>
    <scope>NUCLEOTIDE SEQUENCE [LARGE SCALE GENOMIC DNA]</scope>
    <source>
        <strain evidence="4 5">DSM 22531</strain>
    </source>
</reference>
<evidence type="ECO:0000259" key="3">
    <source>
        <dbReference type="Pfam" id="PF04471"/>
    </source>
</evidence>
<dbReference type="PANTHER" id="PTHR30015:SF7">
    <property type="entry name" value="TYPE IV METHYL-DIRECTED RESTRICTION ENZYME ECOKMRR"/>
    <property type="match status" value="1"/>
</dbReference>
<proteinExistence type="predicted"/>
<evidence type="ECO:0000256" key="1">
    <source>
        <dbReference type="SAM" id="MobiDB-lite"/>
    </source>
</evidence>
<protein>
    <recommendedName>
        <fullName evidence="3">Restriction endonuclease type IV Mrr domain-containing protein</fullName>
    </recommendedName>
</protein>
<dbReference type="InterPro" id="IPR052906">
    <property type="entry name" value="Type_IV_Methyl-Rstrct_Enzyme"/>
</dbReference>
<comment type="caution">
    <text evidence="4">The sequence shown here is derived from an EMBL/GenBank/DDBJ whole genome shotgun (WGS) entry which is preliminary data.</text>
</comment>
<accession>A0A1S2MB93</accession>
<dbReference type="STRING" id="472963.BKP45_04970"/>
<feature type="compositionally biased region" description="Low complexity" evidence="1">
    <location>
        <begin position="57"/>
        <end position="69"/>
    </location>
</feature>
<dbReference type="InterPro" id="IPR011335">
    <property type="entry name" value="Restrct_endonuc-II-like"/>
</dbReference>
<feature type="transmembrane region" description="Helical" evidence="2">
    <location>
        <begin position="7"/>
        <end position="22"/>
    </location>
</feature>
<dbReference type="GO" id="GO:0003677">
    <property type="term" value="F:DNA binding"/>
    <property type="evidence" value="ECO:0007669"/>
    <property type="project" value="InterPro"/>
</dbReference>
<dbReference type="Proteomes" id="UP000180057">
    <property type="component" value="Unassembled WGS sequence"/>
</dbReference>
<dbReference type="PANTHER" id="PTHR30015">
    <property type="entry name" value="MRR RESTRICTION SYSTEM PROTEIN"/>
    <property type="match status" value="1"/>
</dbReference>
<name>A0A1S2MB93_9BACI</name>
<keyword evidence="5" id="KW-1185">Reference proteome</keyword>
<dbReference type="EMBL" id="MLQS01000001">
    <property type="protein sequence ID" value="OIJ22032.1"/>
    <property type="molecule type" value="Genomic_DNA"/>
</dbReference>
<evidence type="ECO:0000256" key="2">
    <source>
        <dbReference type="SAM" id="Phobius"/>
    </source>
</evidence>
<dbReference type="RefSeq" id="WP_071388602.1">
    <property type="nucleotide sequence ID" value="NZ_MLQS01000001.1"/>
</dbReference>
<dbReference type="SUPFAM" id="SSF52980">
    <property type="entry name" value="Restriction endonuclease-like"/>
    <property type="match status" value="1"/>
</dbReference>
<dbReference type="InterPro" id="IPR007560">
    <property type="entry name" value="Restrct_endonuc_IV_Mrr"/>
</dbReference>
<keyword evidence="2" id="KW-0472">Membrane</keyword>
<dbReference type="GO" id="GO:0009307">
    <property type="term" value="P:DNA restriction-modification system"/>
    <property type="evidence" value="ECO:0007669"/>
    <property type="project" value="InterPro"/>
</dbReference>
<gene>
    <name evidence="4" type="ORF">BKP45_04970</name>
</gene>
<evidence type="ECO:0000313" key="4">
    <source>
        <dbReference type="EMBL" id="OIJ22032.1"/>
    </source>
</evidence>
<organism evidence="4 5">
    <name type="scientific">Anaerobacillus alkalidiazotrophicus</name>
    <dbReference type="NCBI Taxonomy" id="472963"/>
    <lineage>
        <taxon>Bacteria</taxon>
        <taxon>Bacillati</taxon>
        <taxon>Bacillota</taxon>
        <taxon>Bacilli</taxon>
        <taxon>Bacillales</taxon>
        <taxon>Bacillaceae</taxon>
        <taxon>Anaerobacillus</taxon>
    </lineage>
</organism>
<dbReference type="Pfam" id="PF04471">
    <property type="entry name" value="Mrr_cat"/>
    <property type="match status" value="1"/>
</dbReference>
<dbReference type="GO" id="GO:0015666">
    <property type="term" value="F:restriction endodeoxyribonuclease activity"/>
    <property type="evidence" value="ECO:0007669"/>
    <property type="project" value="TreeGrafter"/>
</dbReference>